<dbReference type="AlphaFoldDB" id="A0A644XM34"/>
<sequence length="144" mass="15709">MLAVVQEGSVWLVSPEGKIVEQRAASAAADLGKIDGCELLAPSVATPIALSTDRSIQQESLLALMKALDEMGMISQVQSIHLDDLTVLSMDYAERFRVEMPYGADYPYKLRTLQMILDSGKIESNETGTIRMTGNNGQNVFIKS</sequence>
<protein>
    <submittedName>
        <fullName evidence="1">Uncharacterized protein</fullName>
    </submittedName>
</protein>
<comment type="caution">
    <text evidence="1">The sequence shown here is derived from an EMBL/GenBank/DDBJ whole genome shotgun (WGS) entry which is preliminary data.</text>
</comment>
<dbReference type="EMBL" id="VSSQ01002720">
    <property type="protein sequence ID" value="MPM17037.1"/>
    <property type="molecule type" value="Genomic_DNA"/>
</dbReference>
<reference evidence="1" key="1">
    <citation type="submission" date="2019-08" db="EMBL/GenBank/DDBJ databases">
        <authorList>
            <person name="Kucharzyk K."/>
            <person name="Murdoch R.W."/>
            <person name="Higgins S."/>
            <person name="Loffler F."/>
        </authorList>
    </citation>
    <scope>NUCLEOTIDE SEQUENCE</scope>
</reference>
<name>A0A644XM34_9ZZZZ</name>
<accession>A0A644XM34</accession>
<evidence type="ECO:0000313" key="1">
    <source>
        <dbReference type="EMBL" id="MPM17037.1"/>
    </source>
</evidence>
<proteinExistence type="predicted"/>
<organism evidence="1">
    <name type="scientific">bioreactor metagenome</name>
    <dbReference type="NCBI Taxonomy" id="1076179"/>
    <lineage>
        <taxon>unclassified sequences</taxon>
        <taxon>metagenomes</taxon>
        <taxon>ecological metagenomes</taxon>
    </lineage>
</organism>
<gene>
    <name evidence="1" type="ORF">SDC9_63420</name>
</gene>